<sequence>MKNFRTTLTTMIAMASGAVALTAAAPASAVVPTEPARTSGTSAPAAGCYAAGTRSIPIDGTGWVTRNVYSCHVYRSTQLWHIFGDGGYADENSILNAGRNWFVCQMKSGLLNNPPVGSAVNNHWVYTLGDRGGWGWFPATHISSGGNWSPIPGVPSCPPAFYHQGPGGPA</sequence>
<dbReference type="RefSeq" id="WP_380047007.1">
    <property type="nucleotide sequence ID" value="NZ_JBHLTC010000015.1"/>
</dbReference>
<keyword evidence="1" id="KW-0732">Signal</keyword>
<gene>
    <name evidence="2" type="ORF">ACFFGN_13185</name>
</gene>
<reference evidence="2 3" key="1">
    <citation type="submission" date="2024-09" db="EMBL/GenBank/DDBJ databases">
        <authorList>
            <person name="Sun Q."/>
            <person name="Mori K."/>
        </authorList>
    </citation>
    <scope>NUCLEOTIDE SEQUENCE [LARGE SCALE GENOMIC DNA]</scope>
    <source>
        <strain evidence="2 3">CGMCC 1.15906</strain>
    </source>
</reference>
<protein>
    <recommendedName>
        <fullName evidence="4">Secreted protein</fullName>
    </recommendedName>
</protein>
<proteinExistence type="predicted"/>
<evidence type="ECO:0008006" key="4">
    <source>
        <dbReference type="Google" id="ProtNLM"/>
    </source>
</evidence>
<dbReference type="Proteomes" id="UP001589890">
    <property type="component" value="Unassembled WGS sequence"/>
</dbReference>
<accession>A0ABV6QLZ1</accession>
<dbReference type="EMBL" id="JBHLTC010000015">
    <property type="protein sequence ID" value="MFC0625026.1"/>
    <property type="molecule type" value="Genomic_DNA"/>
</dbReference>
<name>A0ABV6QLZ1_9ACTN</name>
<organism evidence="2 3">
    <name type="scientific">Kribbella deserti</name>
    <dbReference type="NCBI Taxonomy" id="1926257"/>
    <lineage>
        <taxon>Bacteria</taxon>
        <taxon>Bacillati</taxon>
        <taxon>Actinomycetota</taxon>
        <taxon>Actinomycetes</taxon>
        <taxon>Propionibacteriales</taxon>
        <taxon>Kribbellaceae</taxon>
        <taxon>Kribbella</taxon>
    </lineage>
</organism>
<feature type="signal peptide" evidence="1">
    <location>
        <begin position="1"/>
        <end position="29"/>
    </location>
</feature>
<comment type="caution">
    <text evidence="2">The sequence shown here is derived from an EMBL/GenBank/DDBJ whole genome shotgun (WGS) entry which is preliminary data.</text>
</comment>
<evidence type="ECO:0000313" key="2">
    <source>
        <dbReference type="EMBL" id="MFC0625026.1"/>
    </source>
</evidence>
<evidence type="ECO:0000313" key="3">
    <source>
        <dbReference type="Proteomes" id="UP001589890"/>
    </source>
</evidence>
<evidence type="ECO:0000256" key="1">
    <source>
        <dbReference type="SAM" id="SignalP"/>
    </source>
</evidence>
<feature type="chain" id="PRO_5047459690" description="Secreted protein" evidence="1">
    <location>
        <begin position="30"/>
        <end position="170"/>
    </location>
</feature>
<keyword evidence="3" id="KW-1185">Reference proteome</keyword>